<keyword evidence="4" id="KW-0597">Phosphoprotein</keyword>
<keyword evidence="2" id="KW-0238">DNA-binding</keyword>
<dbReference type="CDD" id="cd17536">
    <property type="entry name" value="REC_YesN-like"/>
    <property type="match status" value="1"/>
</dbReference>
<evidence type="ECO:0000313" key="8">
    <source>
        <dbReference type="Proteomes" id="UP001597040"/>
    </source>
</evidence>
<feature type="domain" description="HTH araC/xylS-type" evidence="5">
    <location>
        <begin position="131"/>
        <end position="230"/>
    </location>
</feature>
<gene>
    <name evidence="7" type="ORF">ACFQ3N_02510</name>
</gene>
<keyword evidence="8" id="KW-1185">Reference proteome</keyword>
<dbReference type="PRINTS" id="PR00032">
    <property type="entry name" value="HTHARAC"/>
</dbReference>
<evidence type="ECO:0000259" key="6">
    <source>
        <dbReference type="PROSITE" id="PS50110"/>
    </source>
</evidence>
<comment type="caution">
    <text evidence="7">The sequence shown here is derived from an EMBL/GenBank/DDBJ whole genome shotgun (WGS) entry which is preliminary data.</text>
</comment>
<dbReference type="InterPro" id="IPR001789">
    <property type="entry name" value="Sig_transdc_resp-reg_receiver"/>
</dbReference>
<evidence type="ECO:0000313" key="7">
    <source>
        <dbReference type="EMBL" id="MFD1037297.1"/>
    </source>
</evidence>
<dbReference type="EMBL" id="JBHTKJ010000007">
    <property type="protein sequence ID" value="MFD1037297.1"/>
    <property type="molecule type" value="Genomic_DNA"/>
</dbReference>
<dbReference type="PROSITE" id="PS50110">
    <property type="entry name" value="RESPONSE_REGULATORY"/>
    <property type="match status" value="1"/>
</dbReference>
<accession>A0ABW3LHY4</accession>
<dbReference type="InterPro" id="IPR018062">
    <property type="entry name" value="HTH_AraC-typ_CS"/>
</dbReference>
<reference evidence="8" key="1">
    <citation type="journal article" date="2019" name="Int. J. Syst. Evol. Microbiol.">
        <title>The Global Catalogue of Microorganisms (GCM) 10K type strain sequencing project: providing services to taxonomists for standard genome sequencing and annotation.</title>
        <authorList>
            <consortium name="The Broad Institute Genomics Platform"/>
            <consortium name="The Broad Institute Genome Sequencing Center for Infectious Disease"/>
            <person name="Wu L."/>
            <person name="Ma J."/>
        </authorList>
    </citation>
    <scope>NUCLEOTIDE SEQUENCE [LARGE SCALE GENOMIC DNA]</scope>
    <source>
        <strain evidence="8">CCUG 56754</strain>
    </source>
</reference>
<sequence>MNILMVDDEPIELEQLEFLIKPMIPLWNLYTAIDSIQALELSKSIDFQLAFVDIELPGKSGLELAKELKKVNEQLVIIILTAHQDFEYAKQSIKIGVSEYLTKPIIKDELKNVLEHHTNDIQTKEYSPMILKTLNMIHKSYKDKINLEDVANHIHVNISYLSRKFKAETDTSFSEYLTKFRIEMAKTLLLSHNRYSISDVAEKTGFNSLHYFSSSFRKQVGMSPKQYQEMKL</sequence>
<evidence type="ECO:0000256" key="3">
    <source>
        <dbReference type="ARBA" id="ARBA00023163"/>
    </source>
</evidence>
<feature type="modified residue" description="4-aspartylphosphate" evidence="4">
    <location>
        <position position="53"/>
    </location>
</feature>
<dbReference type="PROSITE" id="PS00041">
    <property type="entry name" value="HTH_ARAC_FAMILY_1"/>
    <property type="match status" value="1"/>
</dbReference>
<keyword evidence="1" id="KW-0805">Transcription regulation</keyword>
<dbReference type="Gene3D" id="1.10.10.60">
    <property type="entry name" value="Homeodomain-like"/>
    <property type="match status" value="2"/>
</dbReference>
<dbReference type="PANTHER" id="PTHR43280:SF34">
    <property type="entry name" value="ARAC-FAMILY TRANSCRIPTIONAL REGULATOR"/>
    <property type="match status" value="1"/>
</dbReference>
<keyword evidence="3" id="KW-0804">Transcription</keyword>
<dbReference type="PANTHER" id="PTHR43280">
    <property type="entry name" value="ARAC-FAMILY TRANSCRIPTIONAL REGULATOR"/>
    <property type="match status" value="1"/>
</dbReference>
<organism evidence="7 8">
    <name type="scientific">Virgibacillus byunsanensis</name>
    <dbReference type="NCBI Taxonomy" id="570945"/>
    <lineage>
        <taxon>Bacteria</taxon>
        <taxon>Bacillati</taxon>
        <taxon>Bacillota</taxon>
        <taxon>Bacilli</taxon>
        <taxon>Bacillales</taxon>
        <taxon>Bacillaceae</taxon>
        <taxon>Virgibacillus</taxon>
    </lineage>
</organism>
<dbReference type="InterPro" id="IPR011006">
    <property type="entry name" value="CheY-like_superfamily"/>
</dbReference>
<dbReference type="SUPFAM" id="SSF52172">
    <property type="entry name" value="CheY-like"/>
    <property type="match status" value="1"/>
</dbReference>
<proteinExistence type="predicted"/>
<dbReference type="SMART" id="SM00342">
    <property type="entry name" value="HTH_ARAC"/>
    <property type="match status" value="1"/>
</dbReference>
<dbReference type="SUPFAM" id="SSF46689">
    <property type="entry name" value="Homeodomain-like"/>
    <property type="match status" value="2"/>
</dbReference>
<dbReference type="InterPro" id="IPR018060">
    <property type="entry name" value="HTH_AraC"/>
</dbReference>
<dbReference type="Gene3D" id="3.40.50.2300">
    <property type="match status" value="1"/>
</dbReference>
<dbReference type="Pfam" id="PF00072">
    <property type="entry name" value="Response_reg"/>
    <property type="match status" value="1"/>
</dbReference>
<evidence type="ECO:0000256" key="2">
    <source>
        <dbReference type="ARBA" id="ARBA00023125"/>
    </source>
</evidence>
<protein>
    <submittedName>
        <fullName evidence="7">AraC family transcriptional regulator</fullName>
    </submittedName>
</protein>
<dbReference type="RefSeq" id="WP_390359228.1">
    <property type="nucleotide sequence ID" value="NZ_JBHTKJ010000007.1"/>
</dbReference>
<evidence type="ECO:0000256" key="1">
    <source>
        <dbReference type="ARBA" id="ARBA00023015"/>
    </source>
</evidence>
<dbReference type="InterPro" id="IPR020449">
    <property type="entry name" value="Tscrpt_reg_AraC-type_HTH"/>
</dbReference>
<dbReference type="InterPro" id="IPR009057">
    <property type="entry name" value="Homeodomain-like_sf"/>
</dbReference>
<evidence type="ECO:0000259" key="5">
    <source>
        <dbReference type="PROSITE" id="PS01124"/>
    </source>
</evidence>
<dbReference type="Pfam" id="PF12833">
    <property type="entry name" value="HTH_18"/>
    <property type="match status" value="1"/>
</dbReference>
<evidence type="ECO:0000256" key="4">
    <source>
        <dbReference type="PROSITE-ProRule" id="PRU00169"/>
    </source>
</evidence>
<dbReference type="Proteomes" id="UP001597040">
    <property type="component" value="Unassembled WGS sequence"/>
</dbReference>
<name>A0ABW3LHY4_9BACI</name>
<dbReference type="SMART" id="SM00448">
    <property type="entry name" value="REC"/>
    <property type="match status" value="1"/>
</dbReference>
<feature type="domain" description="Response regulatory" evidence="6">
    <location>
        <begin position="2"/>
        <end position="118"/>
    </location>
</feature>
<dbReference type="PROSITE" id="PS01124">
    <property type="entry name" value="HTH_ARAC_FAMILY_2"/>
    <property type="match status" value="1"/>
</dbReference>